<accession>A0A831TIU0</accession>
<evidence type="ECO:0000259" key="2">
    <source>
        <dbReference type="Pfam" id="PF12850"/>
    </source>
</evidence>
<feature type="domain" description="Calcineurin-like phosphoesterase" evidence="2">
    <location>
        <begin position="1"/>
        <end position="205"/>
    </location>
</feature>
<dbReference type="InterPro" id="IPR024654">
    <property type="entry name" value="Calcineurin-like_PHP_lpxH"/>
</dbReference>
<dbReference type="InterPro" id="IPR011152">
    <property type="entry name" value="Pesterase_MJ0912"/>
</dbReference>
<evidence type="ECO:0000256" key="1">
    <source>
        <dbReference type="ARBA" id="ARBA00008950"/>
    </source>
</evidence>
<dbReference type="PANTHER" id="PTHR42850">
    <property type="entry name" value="METALLOPHOSPHOESTERASE"/>
    <property type="match status" value="1"/>
</dbReference>
<dbReference type="Gene3D" id="3.60.21.10">
    <property type="match status" value="1"/>
</dbReference>
<dbReference type="Pfam" id="PF12850">
    <property type="entry name" value="Metallophos_2"/>
    <property type="match status" value="1"/>
</dbReference>
<dbReference type="InterPro" id="IPR050126">
    <property type="entry name" value="Ap4A_hydrolase"/>
</dbReference>
<proteinExistence type="inferred from homology"/>
<dbReference type="GO" id="GO:0005737">
    <property type="term" value="C:cytoplasm"/>
    <property type="evidence" value="ECO:0007669"/>
    <property type="project" value="TreeGrafter"/>
</dbReference>
<protein>
    <submittedName>
        <fullName evidence="3">Metallophosphoesterase</fullName>
    </submittedName>
</protein>
<reference evidence="3" key="1">
    <citation type="journal article" date="2020" name="mSystems">
        <title>Genome- and Community-Level Interaction Insights into Carbon Utilization and Element Cycling Functions of Hydrothermarchaeota in Hydrothermal Sediment.</title>
        <authorList>
            <person name="Zhou Z."/>
            <person name="Liu Y."/>
            <person name="Xu W."/>
            <person name="Pan J."/>
            <person name="Luo Z.H."/>
            <person name="Li M."/>
        </authorList>
    </citation>
    <scope>NUCLEOTIDE SEQUENCE [LARGE SCALE GENOMIC DNA]</scope>
    <source>
        <strain evidence="3">SpSt-210</strain>
    </source>
</reference>
<dbReference type="AlphaFoldDB" id="A0A831TIU0"/>
<dbReference type="SUPFAM" id="SSF56300">
    <property type="entry name" value="Metallo-dependent phosphatases"/>
    <property type="match status" value="1"/>
</dbReference>
<comment type="similarity">
    <text evidence="1">Belongs to the metallophosphoesterase superfamily. YfcE family.</text>
</comment>
<dbReference type="InterPro" id="IPR029052">
    <property type="entry name" value="Metallo-depent_PP-like"/>
</dbReference>
<evidence type="ECO:0000313" key="3">
    <source>
        <dbReference type="EMBL" id="HEG91769.1"/>
    </source>
</evidence>
<name>A0A831TIU0_9BACT</name>
<comment type="caution">
    <text evidence="3">The sequence shown here is derived from an EMBL/GenBank/DDBJ whole genome shotgun (WGS) entry which is preliminary data.</text>
</comment>
<dbReference type="GO" id="GO:0016791">
    <property type="term" value="F:phosphatase activity"/>
    <property type="evidence" value="ECO:0007669"/>
    <property type="project" value="TreeGrafter"/>
</dbReference>
<gene>
    <name evidence="3" type="ORF">ENP34_10080</name>
</gene>
<sequence>MRILIIADIHANLVALESVLAAAGTVDDVWCLGDIVGYGPRPRECVERVQSIATEVSVVGNHDWACLGRAALEGFNPIAQYALRWTIAQLGREHLSYLEGLPNRVISGASTIVHGSPRNPVWEYVYNAHLAAVNFNYFDTSICFFGHTHVPFVIREREALRGLPPYAPRHGDRIQLGDDRYMINPGAVGQPRDGDPRAAYAIFDPEMGVVTFHRAQYAVEQVQEDMRAAGLPEPLIRRLALGV</sequence>
<dbReference type="PANTHER" id="PTHR42850:SF2">
    <property type="entry name" value="BLL5683 PROTEIN"/>
    <property type="match status" value="1"/>
</dbReference>
<dbReference type="EMBL" id="DSIY01000236">
    <property type="protein sequence ID" value="HEG91769.1"/>
    <property type="molecule type" value="Genomic_DNA"/>
</dbReference>
<organism evidence="3">
    <name type="scientific">Thermorudis peleae</name>
    <dbReference type="NCBI Taxonomy" id="1382356"/>
    <lineage>
        <taxon>Bacteria</taxon>
        <taxon>Pseudomonadati</taxon>
        <taxon>Thermomicrobiota</taxon>
        <taxon>Thermomicrobia</taxon>
        <taxon>Thermomicrobia incertae sedis</taxon>
        <taxon>Thermorudis</taxon>
    </lineage>
</organism>
<dbReference type="PIRSF" id="PIRSF000883">
    <property type="entry name" value="Pesterase_MJ0912"/>
    <property type="match status" value="1"/>
</dbReference>